<organism evidence="15 16">
    <name type="scientific">Cellvibrio fibrivorans</name>
    <dbReference type="NCBI Taxonomy" id="126350"/>
    <lineage>
        <taxon>Bacteria</taxon>
        <taxon>Pseudomonadati</taxon>
        <taxon>Pseudomonadota</taxon>
        <taxon>Gammaproteobacteria</taxon>
        <taxon>Cellvibrionales</taxon>
        <taxon>Cellvibrionaceae</taxon>
        <taxon>Cellvibrio</taxon>
    </lineage>
</organism>
<dbReference type="Pfam" id="PF00128">
    <property type="entry name" value="Alpha-amylase"/>
    <property type="match status" value="1"/>
</dbReference>
<dbReference type="Gene3D" id="3.20.20.80">
    <property type="entry name" value="Glycosidases"/>
    <property type="match status" value="1"/>
</dbReference>
<dbReference type="InterPro" id="IPR002044">
    <property type="entry name" value="CBM20"/>
</dbReference>
<dbReference type="PANTHER" id="PTHR43447">
    <property type="entry name" value="ALPHA-AMYLASE"/>
    <property type="match status" value="1"/>
</dbReference>
<dbReference type="InterPro" id="IPR006046">
    <property type="entry name" value="Alpha_amylase"/>
</dbReference>
<dbReference type="SUPFAM" id="SSF51011">
    <property type="entry name" value="Glycosyl hydrolase domain"/>
    <property type="match status" value="1"/>
</dbReference>
<reference evidence="15 16" key="1">
    <citation type="submission" date="2023-07" db="EMBL/GenBank/DDBJ databases">
        <title>Sorghum-associated microbial communities from plants grown in Nebraska, USA.</title>
        <authorList>
            <person name="Schachtman D."/>
        </authorList>
    </citation>
    <scope>NUCLEOTIDE SEQUENCE [LARGE SCALE GENOMIC DNA]</scope>
    <source>
        <strain evidence="15 16">BE190</strain>
    </source>
</reference>
<dbReference type="InterPro" id="IPR017853">
    <property type="entry name" value="GH"/>
</dbReference>
<keyword evidence="6" id="KW-0479">Metal-binding</keyword>
<dbReference type="InterPro" id="IPR031319">
    <property type="entry name" value="A-amylase_C"/>
</dbReference>
<keyword evidence="8" id="KW-0106">Calcium</keyword>
<evidence type="ECO:0000256" key="11">
    <source>
        <dbReference type="RuleBase" id="RU003615"/>
    </source>
</evidence>
<evidence type="ECO:0000259" key="14">
    <source>
        <dbReference type="PROSITE" id="PS51166"/>
    </source>
</evidence>
<comment type="similarity">
    <text evidence="3 11">Belongs to the glycosyl hydrolase 13 family.</text>
</comment>
<feature type="domain" description="CBM20" evidence="14">
    <location>
        <begin position="575"/>
        <end position="676"/>
    </location>
</feature>
<comment type="catalytic activity">
    <reaction evidence="1 12">
        <text>Endohydrolysis of (1-&gt;4)-alpha-D-glucosidic linkages in polysaccharides containing three or more (1-&gt;4)-alpha-linked D-glucose units.</text>
        <dbReference type="EC" id="3.2.1.1"/>
    </reaction>
</comment>
<evidence type="ECO:0000256" key="9">
    <source>
        <dbReference type="ARBA" id="ARBA00023277"/>
    </source>
</evidence>
<dbReference type="PROSITE" id="PS51166">
    <property type="entry name" value="CBM20"/>
    <property type="match status" value="1"/>
</dbReference>
<dbReference type="SMART" id="SM00642">
    <property type="entry name" value="Aamy"/>
    <property type="match status" value="1"/>
</dbReference>
<dbReference type="EC" id="3.2.1.1" evidence="4 12"/>
<comment type="cofactor">
    <cofactor evidence="2">
        <name>Ca(2+)</name>
        <dbReference type="ChEBI" id="CHEBI:29108"/>
    </cofactor>
</comment>
<dbReference type="InterPro" id="IPR013780">
    <property type="entry name" value="Glyco_hydro_b"/>
</dbReference>
<feature type="chain" id="PRO_5046864804" description="Alpha-amylase" evidence="13">
    <location>
        <begin position="24"/>
        <end position="676"/>
    </location>
</feature>
<evidence type="ECO:0000256" key="6">
    <source>
        <dbReference type="ARBA" id="ARBA00022723"/>
    </source>
</evidence>
<dbReference type="CDD" id="cd05810">
    <property type="entry name" value="CBM20_alpha_MTH"/>
    <property type="match status" value="1"/>
</dbReference>
<comment type="caution">
    <text evidence="15">The sequence shown here is derived from an EMBL/GenBank/DDBJ whole genome shotgun (WGS) entry which is preliminary data.</text>
</comment>
<evidence type="ECO:0000256" key="4">
    <source>
        <dbReference type="ARBA" id="ARBA00012595"/>
    </source>
</evidence>
<evidence type="ECO:0000256" key="5">
    <source>
        <dbReference type="ARBA" id="ARBA00017303"/>
    </source>
</evidence>
<dbReference type="CDD" id="cd11317">
    <property type="entry name" value="AmyAc_bac_euk_AmyA"/>
    <property type="match status" value="1"/>
</dbReference>
<proteinExistence type="inferred from homology"/>
<dbReference type="PRINTS" id="PR00110">
    <property type="entry name" value="ALPHAAMYLASE"/>
</dbReference>
<evidence type="ECO:0000256" key="12">
    <source>
        <dbReference type="RuleBase" id="RU361134"/>
    </source>
</evidence>
<keyword evidence="13" id="KW-0732">Signal</keyword>
<dbReference type="SUPFAM" id="SSF51445">
    <property type="entry name" value="(Trans)glycosidases"/>
    <property type="match status" value="1"/>
</dbReference>
<dbReference type="Gene3D" id="2.60.40.1180">
    <property type="entry name" value="Golgi alpha-mannosidase II"/>
    <property type="match status" value="1"/>
</dbReference>
<dbReference type="Pfam" id="PF02806">
    <property type="entry name" value="Alpha-amylase_C"/>
    <property type="match status" value="1"/>
</dbReference>
<dbReference type="SMART" id="SM00632">
    <property type="entry name" value="Aamy_C"/>
    <property type="match status" value="1"/>
</dbReference>
<dbReference type="SMART" id="SM01065">
    <property type="entry name" value="CBM_2"/>
    <property type="match status" value="1"/>
</dbReference>
<dbReference type="Pfam" id="PF00686">
    <property type="entry name" value="CBM_20"/>
    <property type="match status" value="1"/>
</dbReference>
<evidence type="ECO:0000256" key="8">
    <source>
        <dbReference type="ARBA" id="ARBA00022837"/>
    </source>
</evidence>
<dbReference type="InterPro" id="IPR006048">
    <property type="entry name" value="A-amylase/branching_C"/>
</dbReference>
<feature type="signal peptide" evidence="13">
    <location>
        <begin position="1"/>
        <end position="23"/>
    </location>
</feature>
<gene>
    <name evidence="15" type="ORF">J2X05_004067</name>
</gene>
<dbReference type="InterPro" id="IPR013783">
    <property type="entry name" value="Ig-like_fold"/>
</dbReference>
<protein>
    <recommendedName>
        <fullName evidence="5 12">Alpha-amylase</fullName>
        <ecNumber evidence="4 12">3.2.1.1</ecNumber>
    </recommendedName>
</protein>
<keyword evidence="16" id="KW-1185">Reference proteome</keyword>
<dbReference type="GO" id="GO:0004556">
    <property type="term" value="F:alpha-amylase activity"/>
    <property type="evidence" value="ECO:0007669"/>
    <property type="project" value="UniProtKB-EC"/>
</dbReference>
<evidence type="ECO:0000256" key="10">
    <source>
        <dbReference type="ARBA" id="ARBA00023295"/>
    </source>
</evidence>
<dbReference type="EMBL" id="JAVDVX010000009">
    <property type="protein sequence ID" value="MDR7092029.1"/>
    <property type="molecule type" value="Genomic_DNA"/>
</dbReference>
<dbReference type="InterPro" id="IPR006047">
    <property type="entry name" value="GH13_cat_dom"/>
</dbReference>
<evidence type="ECO:0000256" key="13">
    <source>
        <dbReference type="SAM" id="SignalP"/>
    </source>
</evidence>
<keyword evidence="7 12" id="KW-0378">Hydrolase</keyword>
<evidence type="ECO:0000256" key="1">
    <source>
        <dbReference type="ARBA" id="ARBA00000548"/>
    </source>
</evidence>
<sequence>MKTLPKLLFAFLLCPLISSPAFAQTTFVHLFEWKWNDIASECENFLGPKGYAAVQVSPPQKSVAGSFWWTRYQPVSYAIEGRSGTRAEFASMVARCKAVGVGIYVDAVINHMSAGNRNFPEVPYGVNDFHTCTGPINYTNAWQVQNCDLVGLNDLKTESDYVRGKIAAYMNDLLSMGVAGFRIDAAKHMPSGDIANIVSRLNGSPYIFQEVIGAANEPITPAQYTYISDVTEFNFSSTLGTYFKGRAPLKDLRNIGVWSGWLNSSDAVTFVANHDNQRQNTSNIVTHKDGMNINNIAHVFMLAYPYGYPEVMSSYDWTDHDQGPPTSTPASNCNNGWLCEHRNREIANMVGFRNATKEAFYLSNWWDNGANAIAFGRGSLGFVVVNGESSAINVTLQTGLAAGNYCNVIAGDFVNGTCTGASITVAANGTATFNVAAKSAAAIHVQAKNGSVVGNNCVYSSMKLRGTFNNWASTDMTCAAGTWVGTASFTGNTGRFKFDAYGNWVNNWGNNNSDLIADASGNDILVTTPGTYTITFNDANLQYSITPANNTSSAVASSIAASSSSTPASSSSAASSTGASVSVSFTCQNGTTYSGQSVYVVGNSAALGNWTAASAIKLNPTSYPTWTGTIQIPANTAVEWKCLKREENNAAAGVVWESGSNNTFNTGSASSTLGAF</sequence>
<keyword evidence="9 12" id="KW-0119">Carbohydrate metabolism</keyword>
<evidence type="ECO:0000313" key="15">
    <source>
        <dbReference type="EMBL" id="MDR7092029.1"/>
    </source>
</evidence>
<dbReference type="SUPFAM" id="SSF49452">
    <property type="entry name" value="Starch-binding domain-like"/>
    <property type="match status" value="1"/>
</dbReference>
<evidence type="ECO:0000256" key="3">
    <source>
        <dbReference type="ARBA" id="ARBA00008061"/>
    </source>
</evidence>
<dbReference type="Proteomes" id="UP001253595">
    <property type="component" value="Unassembled WGS sequence"/>
</dbReference>
<name>A0ABU1V3N5_9GAMM</name>
<accession>A0ABU1V3N5</accession>
<dbReference type="Gene3D" id="2.60.40.3620">
    <property type="match status" value="1"/>
</dbReference>
<evidence type="ECO:0000313" key="16">
    <source>
        <dbReference type="Proteomes" id="UP001253595"/>
    </source>
</evidence>
<keyword evidence="10 12" id="KW-0326">Glycosidase</keyword>
<dbReference type="RefSeq" id="WP_310075960.1">
    <property type="nucleotide sequence ID" value="NZ_JAVDVX010000009.1"/>
</dbReference>
<dbReference type="Gene3D" id="2.60.40.10">
    <property type="entry name" value="Immunoglobulins"/>
    <property type="match status" value="1"/>
</dbReference>
<dbReference type="InterPro" id="IPR013784">
    <property type="entry name" value="Carb-bd-like_fold"/>
</dbReference>
<evidence type="ECO:0000256" key="7">
    <source>
        <dbReference type="ARBA" id="ARBA00022801"/>
    </source>
</evidence>
<evidence type="ECO:0000256" key="2">
    <source>
        <dbReference type="ARBA" id="ARBA00001913"/>
    </source>
</evidence>